<evidence type="ECO:0000256" key="1">
    <source>
        <dbReference type="SAM" id="Phobius"/>
    </source>
</evidence>
<evidence type="ECO:0000313" key="4">
    <source>
        <dbReference type="Proteomes" id="UP001228905"/>
    </source>
</evidence>
<sequence length="324" mass="35269">MKTLLRILGGLALLVVAMLAILWVTLQRPDLPWKTLQAKYQNAASRYVDLPGGLHVHYRDQGNPKGPVLVLVHGFSANVDTWEPWVKRLGGTYRIVSLDLPGHGLTQAPPGFQVGPTTFLDVVQGVVDHLKLQKFVLAGNSMGGAVAWNYALVHPERLDGLVLVDAGGWAHPQEGRDGPVIFKVMANPIGRALLHNLDARGLTKAGLEDAYLDKTLVTDALVDRYVDLARAPGHRDILFGLQATFRDPATPQKLAVIKIPTLVMHGRQDKLVPFADGEAFAKAIPGATLDAYGQVGHVPMEQIPDRSAANLDSWIKLKVYPPKD</sequence>
<dbReference type="PRINTS" id="PR00111">
    <property type="entry name" value="ABHYDROLASE"/>
</dbReference>
<evidence type="ECO:0000259" key="2">
    <source>
        <dbReference type="Pfam" id="PF00561"/>
    </source>
</evidence>
<keyword evidence="4" id="KW-1185">Reference proteome</keyword>
<dbReference type="InterPro" id="IPR029058">
    <property type="entry name" value="AB_hydrolase_fold"/>
</dbReference>
<comment type="caution">
    <text evidence="3">The sequence shown here is derived from an EMBL/GenBank/DDBJ whole genome shotgun (WGS) entry which is preliminary data.</text>
</comment>
<evidence type="ECO:0000313" key="3">
    <source>
        <dbReference type="EMBL" id="MDQ0465280.1"/>
    </source>
</evidence>
<protein>
    <submittedName>
        <fullName evidence="3">Pimeloyl-ACP methyl ester carboxylesterase</fullName>
    </submittedName>
</protein>
<dbReference type="Gene3D" id="3.40.50.1820">
    <property type="entry name" value="alpha/beta hydrolase"/>
    <property type="match status" value="1"/>
</dbReference>
<keyword evidence="1" id="KW-1133">Transmembrane helix</keyword>
<keyword evidence="1" id="KW-0472">Membrane</keyword>
<proteinExistence type="predicted"/>
<feature type="domain" description="AB hydrolase-1" evidence="2">
    <location>
        <begin position="67"/>
        <end position="300"/>
    </location>
</feature>
<dbReference type="InterPro" id="IPR000073">
    <property type="entry name" value="AB_hydrolase_1"/>
</dbReference>
<dbReference type="Proteomes" id="UP001228905">
    <property type="component" value="Unassembled WGS sequence"/>
</dbReference>
<dbReference type="RefSeq" id="WP_307350499.1">
    <property type="nucleotide sequence ID" value="NZ_JAUSVS010000006.1"/>
</dbReference>
<dbReference type="EMBL" id="JAUSVS010000006">
    <property type="protein sequence ID" value="MDQ0465280.1"/>
    <property type="molecule type" value="Genomic_DNA"/>
</dbReference>
<dbReference type="Pfam" id="PF00561">
    <property type="entry name" value="Abhydrolase_1"/>
    <property type="match status" value="1"/>
</dbReference>
<organism evidence="3 4">
    <name type="scientific">Caulobacter ginsengisoli</name>
    <dbReference type="NCBI Taxonomy" id="400775"/>
    <lineage>
        <taxon>Bacteria</taxon>
        <taxon>Pseudomonadati</taxon>
        <taxon>Pseudomonadota</taxon>
        <taxon>Alphaproteobacteria</taxon>
        <taxon>Caulobacterales</taxon>
        <taxon>Caulobacteraceae</taxon>
        <taxon>Caulobacter</taxon>
    </lineage>
</organism>
<keyword evidence="1" id="KW-0812">Transmembrane</keyword>
<reference evidence="3 4" key="1">
    <citation type="submission" date="2023-07" db="EMBL/GenBank/DDBJ databases">
        <title>Genomic Encyclopedia of Type Strains, Phase IV (KMG-IV): sequencing the most valuable type-strain genomes for metagenomic binning, comparative biology and taxonomic classification.</title>
        <authorList>
            <person name="Goeker M."/>
        </authorList>
    </citation>
    <scope>NUCLEOTIDE SEQUENCE [LARGE SCALE GENOMIC DNA]</scope>
    <source>
        <strain evidence="3 4">DSM 18695</strain>
    </source>
</reference>
<accession>A0ABU0ITF4</accession>
<dbReference type="PANTHER" id="PTHR46438">
    <property type="entry name" value="ALPHA/BETA-HYDROLASES SUPERFAMILY PROTEIN"/>
    <property type="match status" value="1"/>
</dbReference>
<gene>
    <name evidence="3" type="ORF">QO010_003067</name>
</gene>
<dbReference type="SUPFAM" id="SSF53474">
    <property type="entry name" value="alpha/beta-Hydrolases"/>
    <property type="match status" value="1"/>
</dbReference>
<name>A0ABU0ITF4_9CAUL</name>
<feature type="transmembrane region" description="Helical" evidence="1">
    <location>
        <begin position="7"/>
        <end position="26"/>
    </location>
</feature>
<dbReference type="PANTHER" id="PTHR46438:SF11">
    <property type="entry name" value="LIPASE-RELATED"/>
    <property type="match status" value="1"/>
</dbReference>